<dbReference type="PANTHER" id="PTHR30146">
    <property type="entry name" value="LACI-RELATED TRANSCRIPTIONAL REPRESSOR"/>
    <property type="match status" value="1"/>
</dbReference>
<dbReference type="InterPro" id="IPR010982">
    <property type="entry name" value="Lambda_DNA-bd_dom_sf"/>
</dbReference>
<keyword evidence="2" id="KW-0238">DNA-binding</keyword>
<dbReference type="InterPro" id="IPR028082">
    <property type="entry name" value="Peripla_BP_I"/>
</dbReference>
<accession>A0A4R8H091</accession>
<evidence type="ECO:0000256" key="3">
    <source>
        <dbReference type="ARBA" id="ARBA00023163"/>
    </source>
</evidence>
<dbReference type="PRINTS" id="PR00036">
    <property type="entry name" value="HTHLACI"/>
</dbReference>
<dbReference type="Pfam" id="PF13377">
    <property type="entry name" value="Peripla_BP_3"/>
    <property type="match status" value="1"/>
</dbReference>
<dbReference type="PROSITE" id="PS00356">
    <property type="entry name" value="HTH_LACI_1"/>
    <property type="match status" value="1"/>
</dbReference>
<protein>
    <submittedName>
        <fullName evidence="5">LacI family transcriptional regulator</fullName>
    </submittedName>
</protein>
<dbReference type="STRING" id="926561.GCA_000379025_00229"/>
<dbReference type="Gene3D" id="3.40.50.2300">
    <property type="match status" value="2"/>
</dbReference>
<dbReference type="PANTHER" id="PTHR30146:SF109">
    <property type="entry name" value="HTH-TYPE TRANSCRIPTIONAL REGULATOR GALS"/>
    <property type="match status" value="1"/>
</dbReference>
<evidence type="ECO:0000256" key="2">
    <source>
        <dbReference type="ARBA" id="ARBA00023125"/>
    </source>
</evidence>
<dbReference type="PROSITE" id="PS50932">
    <property type="entry name" value="HTH_LACI_2"/>
    <property type="match status" value="1"/>
</dbReference>
<keyword evidence="1" id="KW-0805">Transcription regulation</keyword>
<dbReference type="Gene3D" id="1.10.260.40">
    <property type="entry name" value="lambda repressor-like DNA-binding domains"/>
    <property type="match status" value="1"/>
</dbReference>
<proteinExistence type="predicted"/>
<dbReference type="CDD" id="cd06267">
    <property type="entry name" value="PBP1_LacI_sugar_binding-like"/>
    <property type="match status" value="1"/>
</dbReference>
<evidence type="ECO:0000313" key="5">
    <source>
        <dbReference type="EMBL" id="TDX52726.1"/>
    </source>
</evidence>
<sequence length="336" mass="37913">MKIKDIAKIAGVSIATVSRVVNDKPGVRDEVRKKVKKVIKEHEYKPNLIARGLSSKKSNIIGLLLPKFTDYYTEQVDAIINHCNQKGYRVMITSSVGRFEGELENLNMLYKSQVEGIIYFVGKMTEEKKENIKKINREIPIVLLDQAIEELSISSVLPDNYGGAVKAMNYLVNCGHQKIAFIKAPYYDLEGEKRYQAYKDIMGRNNFEIKEGYVQGSDYSIESGYEAMENILSQSKESPTAVLASNDGTAIGAINCLKEKGIEVPKDISVMGIDDIEMAQHFIPKLTTVKQELYHMGGEAIKLLFEYIDNKDLKTKKLIIEQELVIRDSVKSLNKD</sequence>
<dbReference type="SUPFAM" id="SSF47413">
    <property type="entry name" value="lambda repressor-like DNA-binding domains"/>
    <property type="match status" value="1"/>
</dbReference>
<keyword evidence="3" id="KW-0804">Transcription</keyword>
<dbReference type="InterPro" id="IPR000843">
    <property type="entry name" value="HTH_LacI"/>
</dbReference>
<dbReference type="RefSeq" id="WP_134115446.1">
    <property type="nucleotide sequence ID" value="NZ_SOEG01000005.1"/>
</dbReference>
<dbReference type="EMBL" id="SOEG01000005">
    <property type="protein sequence ID" value="TDX52726.1"/>
    <property type="molecule type" value="Genomic_DNA"/>
</dbReference>
<keyword evidence="6" id="KW-1185">Reference proteome</keyword>
<organism evidence="5 6">
    <name type="scientific">Orenia marismortui</name>
    <dbReference type="NCBI Taxonomy" id="46469"/>
    <lineage>
        <taxon>Bacteria</taxon>
        <taxon>Bacillati</taxon>
        <taxon>Bacillota</taxon>
        <taxon>Clostridia</taxon>
        <taxon>Halanaerobiales</taxon>
        <taxon>Halobacteroidaceae</taxon>
        <taxon>Orenia</taxon>
    </lineage>
</organism>
<reference evidence="5 6" key="1">
    <citation type="submission" date="2019-03" db="EMBL/GenBank/DDBJ databases">
        <title>Subsurface microbial communities from deep shales in Ohio and West Virginia, USA.</title>
        <authorList>
            <person name="Wrighton K."/>
        </authorList>
    </citation>
    <scope>NUCLEOTIDE SEQUENCE [LARGE SCALE GENOMIC DNA]</scope>
    <source>
        <strain evidence="5 6">MSL 6dP</strain>
    </source>
</reference>
<name>A0A4R8H091_9FIRM</name>
<dbReference type="SUPFAM" id="SSF53822">
    <property type="entry name" value="Periplasmic binding protein-like I"/>
    <property type="match status" value="1"/>
</dbReference>
<dbReference type="CDD" id="cd01392">
    <property type="entry name" value="HTH_LacI"/>
    <property type="match status" value="1"/>
</dbReference>
<dbReference type="Proteomes" id="UP000295832">
    <property type="component" value="Unassembled WGS sequence"/>
</dbReference>
<dbReference type="SMART" id="SM00354">
    <property type="entry name" value="HTH_LACI"/>
    <property type="match status" value="1"/>
</dbReference>
<dbReference type="InterPro" id="IPR046335">
    <property type="entry name" value="LacI/GalR-like_sensor"/>
</dbReference>
<dbReference type="AlphaFoldDB" id="A0A4R8H091"/>
<dbReference type="GO" id="GO:0000976">
    <property type="term" value="F:transcription cis-regulatory region binding"/>
    <property type="evidence" value="ECO:0007669"/>
    <property type="project" value="TreeGrafter"/>
</dbReference>
<evidence type="ECO:0000256" key="1">
    <source>
        <dbReference type="ARBA" id="ARBA00023015"/>
    </source>
</evidence>
<feature type="domain" description="HTH lacI-type" evidence="4">
    <location>
        <begin position="1"/>
        <end position="55"/>
    </location>
</feature>
<comment type="caution">
    <text evidence="5">The sequence shown here is derived from an EMBL/GenBank/DDBJ whole genome shotgun (WGS) entry which is preliminary data.</text>
</comment>
<dbReference type="Pfam" id="PF00356">
    <property type="entry name" value="LacI"/>
    <property type="match status" value="1"/>
</dbReference>
<evidence type="ECO:0000259" key="4">
    <source>
        <dbReference type="PROSITE" id="PS50932"/>
    </source>
</evidence>
<gene>
    <name evidence="5" type="ORF">C7959_10580</name>
</gene>
<evidence type="ECO:0000313" key="6">
    <source>
        <dbReference type="Proteomes" id="UP000295832"/>
    </source>
</evidence>
<dbReference type="GO" id="GO:0003700">
    <property type="term" value="F:DNA-binding transcription factor activity"/>
    <property type="evidence" value="ECO:0007669"/>
    <property type="project" value="TreeGrafter"/>
</dbReference>